<sequence length="489" mass="53004">MHTTSSTQDNTAHLERRIGLRSAVLFNMLEMIGVGPFITLPLVIAAAGYRLSMWAWLLGAGIALADGVVWAELGAAFPRAGGSYAFLREIYGPDRAGNWLSFLYVWQLSFSAPLSIASGCIGLSSFLAWFWPGFDHAPIAALPQLHYGSFAAAAACLLVTWMLYRRLSIVTGLAWILFGGVIAALAGVIVSGFVHASMHGGWHMPASPSMSAALAASGLAQATLITTYDYWGYYNITFLGSEVRQPEKTIPRAILLSVLFVSVLYVVMNLAALPAVHDAASQAAQSLAKTGSRLQLVADIAKSAFGQWAGALVAALVMWTAFASVFSLLLGYSRVPYAAARDGNYFKFLDAVHPKHHIPHRSLVALGAVAACFCFLSLSQVITMLVITRILLQFLLQQVGVMLLRVQRPELPRPFRIPLYPLPPLAAMAGFIYLLIYRPNALMGFAVAAGIGLSGTCIYLVRAKRLREWPFQLQTGAGKQDRIKTENLR</sequence>
<accession>A0A9J7BMB2</accession>
<feature type="transmembrane region" description="Helical" evidence="5">
    <location>
        <begin position="24"/>
        <end position="47"/>
    </location>
</feature>
<dbReference type="InterPro" id="IPR050598">
    <property type="entry name" value="AminoAcid_Transporter"/>
</dbReference>
<keyword evidence="4 5" id="KW-0472">Membrane</keyword>
<feature type="transmembrane region" description="Helical" evidence="5">
    <location>
        <begin position="144"/>
        <end position="164"/>
    </location>
</feature>
<proteinExistence type="predicted"/>
<feature type="transmembrane region" description="Helical" evidence="5">
    <location>
        <begin position="363"/>
        <end position="384"/>
    </location>
</feature>
<dbReference type="GO" id="GO:0015179">
    <property type="term" value="F:L-amino acid transmembrane transporter activity"/>
    <property type="evidence" value="ECO:0007669"/>
    <property type="project" value="TreeGrafter"/>
</dbReference>
<dbReference type="PANTHER" id="PTHR11785">
    <property type="entry name" value="AMINO ACID TRANSPORTER"/>
    <property type="match status" value="1"/>
</dbReference>
<evidence type="ECO:0000256" key="5">
    <source>
        <dbReference type="SAM" id="Phobius"/>
    </source>
</evidence>
<gene>
    <name evidence="6" type="ORF">MOP44_24825</name>
</gene>
<keyword evidence="7" id="KW-1185">Reference proteome</keyword>
<comment type="subcellular location">
    <subcellularLocation>
        <location evidence="1">Membrane</location>
        <topology evidence="1">Multi-pass membrane protein</topology>
    </subcellularLocation>
</comment>
<evidence type="ECO:0000256" key="4">
    <source>
        <dbReference type="ARBA" id="ARBA00023136"/>
    </source>
</evidence>
<dbReference type="Pfam" id="PF13520">
    <property type="entry name" value="AA_permease_2"/>
    <property type="match status" value="1"/>
</dbReference>
<dbReference type="EMBL" id="CP093313">
    <property type="protein sequence ID" value="UWZ83775.1"/>
    <property type="molecule type" value="Genomic_DNA"/>
</dbReference>
<organism evidence="6 7">
    <name type="scientific">Occallatibacter riparius</name>
    <dbReference type="NCBI Taxonomy" id="1002689"/>
    <lineage>
        <taxon>Bacteria</taxon>
        <taxon>Pseudomonadati</taxon>
        <taxon>Acidobacteriota</taxon>
        <taxon>Terriglobia</taxon>
        <taxon>Terriglobales</taxon>
        <taxon>Acidobacteriaceae</taxon>
        <taxon>Occallatibacter</taxon>
    </lineage>
</organism>
<dbReference type="PIRSF" id="PIRSF006060">
    <property type="entry name" value="AA_transporter"/>
    <property type="match status" value="1"/>
</dbReference>
<keyword evidence="3 5" id="KW-1133">Transmembrane helix</keyword>
<dbReference type="AlphaFoldDB" id="A0A9J7BMB2"/>
<dbReference type="Proteomes" id="UP001059380">
    <property type="component" value="Chromosome"/>
</dbReference>
<feature type="transmembrane region" description="Helical" evidence="5">
    <location>
        <begin position="253"/>
        <end position="272"/>
    </location>
</feature>
<dbReference type="KEGG" id="orp:MOP44_24825"/>
<evidence type="ECO:0000256" key="2">
    <source>
        <dbReference type="ARBA" id="ARBA00022692"/>
    </source>
</evidence>
<feature type="transmembrane region" description="Helical" evidence="5">
    <location>
        <begin position="418"/>
        <end position="436"/>
    </location>
</feature>
<dbReference type="GO" id="GO:0016020">
    <property type="term" value="C:membrane"/>
    <property type="evidence" value="ECO:0007669"/>
    <property type="project" value="UniProtKB-SubCell"/>
</dbReference>
<feature type="transmembrane region" description="Helical" evidence="5">
    <location>
        <begin position="99"/>
        <end position="132"/>
    </location>
</feature>
<feature type="transmembrane region" description="Helical" evidence="5">
    <location>
        <begin position="53"/>
        <end position="78"/>
    </location>
</feature>
<evidence type="ECO:0000256" key="1">
    <source>
        <dbReference type="ARBA" id="ARBA00004141"/>
    </source>
</evidence>
<feature type="transmembrane region" description="Helical" evidence="5">
    <location>
        <begin position="176"/>
        <end position="198"/>
    </location>
</feature>
<reference evidence="6" key="1">
    <citation type="submission" date="2021-04" db="EMBL/GenBank/DDBJ databases">
        <title>Phylogenetic analysis of Acidobacteriaceae.</title>
        <authorList>
            <person name="Qiu L."/>
            <person name="Zhang Q."/>
        </authorList>
    </citation>
    <scope>NUCLEOTIDE SEQUENCE</scope>
    <source>
        <strain evidence="6">DSM 25168</strain>
    </source>
</reference>
<name>A0A9J7BMB2_9BACT</name>
<dbReference type="InterPro" id="IPR002293">
    <property type="entry name" value="AA/rel_permease1"/>
</dbReference>
<evidence type="ECO:0000313" key="7">
    <source>
        <dbReference type="Proteomes" id="UP001059380"/>
    </source>
</evidence>
<dbReference type="Gene3D" id="1.20.1740.10">
    <property type="entry name" value="Amino acid/polyamine transporter I"/>
    <property type="match status" value="1"/>
</dbReference>
<protein>
    <submittedName>
        <fullName evidence="6">APC family permease</fullName>
    </submittedName>
</protein>
<keyword evidence="2 5" id="KW-0812">Transmembrane</keyword>
<feature type="transmembrane region" description="Helical" evidence="5">
    <location>
        <begin position="442"/>
        <end position="461"/>
    </location>
</feature>
<dbReference type="PANTHER" id="PTHR11785:SF512">
    <property type="entry name" value="SOBREMESA, ISOFORM B"/>
    <property type="match status" value="1"/>
</dbReference>
<feature type="transmembrane region" description="Helical" evidence="5">
    <location>
        <begin position="308"/>
        <end position="332"/>
    </location>
</feature>
<evidence type="ECO:0000256" key="3">
    <source>
        <dbReference type="ARBA" id="ARBA00022989"/>
    </source>
</evidence>
<dbReference type="RefSeq" id="WP_260793189.1">
    <property type="nucleotide sequence ID" value="NZ_CP093313.1"/>
</dbReference>
<feature type="transmembrane region" description="Helical" evidence="5">
    <location>
        <begin position="210"/>
        <end position="232"/>
    </location>
</feature>
<evidence type="ECO:0000313" key="6">
    <source>
        <dbReference type="EMBL" id="UWZ83775.1"/>
    </source>
</evidence>